<protein>
    <submittedName>
        <fullName evidence="1">Uncharacterized protein</fullName>
    </submittedName>
</protein>
<sequence length="218" mass="25390">MSILNQGRNEIRFNNADGKCLLENWVEERSVNPYDCVEEDVKVTSSAERFKDGHIGILTTELEAPASKLTTVRESYKKPEPCGVKRTNDERNVFEKVGREVFNEELEASQPEPTDFRSVTNKDFNIEGFKSVRPQPTKMDMALVILIYMYRKTTFHFRITITKRSARTYWSEHKKNVHGVSSEKTGDTPFRKNDAFSKPIGEYWDETQPYELENYPKM</sequence>
<dbReference type="EMBL" id="CAJPWZ010002968">
    <property type="protein sequence ID" value="CAG2249238.1"/>
    <property type="molecule type" value="Genomic_DNA"/>
</dbReference>
<dbReference type="GO" id="GO:0008017">
    <property type="term" value="F:microtubule binding"/>
    <property type="evidence" value="ECO:0007669"/>
    <property type="project" value="InterPro"/>
</dbReference>
<keyword evidence="2" id="KW-1185">Reference proteome</keyword>
<dbReference type="OrthoDB" id="2120499at2759"/>
<name>A0A8S3UY95_MYTED</name>
<dbReference type="InterPro" id="IPR026124">
    <property type="entry name" value="Sperm-assoc_Ag8"/>
</dbReference>
<comment type="caution">
    <text evidence="1">The sequence shown here is derived from an EMBL/GenBank/DDBJ whole genome shotgun (WGS) entry which is preliminary data.</text>
</comment>
<accession>A0A8S3UY95</accession>
<evidence type="ECO:0000313" key="2">
    <source>
        <dbReference type="Proteomes" id="UP000683360"/>
    </source>
</evidence>
<organism evidence="1 2">
    <name type="scientific">Mytilus edulis</name>
    <name type="common">Blue mussel</name>
    <dbReference type="NCBI Taxonomy" id="6550"/>
    <lineage>
        <taxon>Eukaryota</taxon>
        <taxon>Metazoa</taxon>
        <taxon>Spiralia</taxon>
        <taxon>Lophotrochozoa</taxon>
        <taxon>Mollusca</taxon>
        <taxon>Bivalvia</taxon>
        <taxon>Autobranchia</taxon>
        <taxon>Pteriomorphia</taxon>
        <taxon>Mytilida</taxon>
        <taxon>Mytiloidea</taxon>
        <taxon>Mytilidae</taxon>
        <taxon>Mytilinae</taxon>
        <taxon>Mytilus</taxon>
    </lineage>
</organism>
<dbReference type="AlphaFoldDB" id="A0A8S3UY95"/>
<dbReference type="Proteomes" id="UP000683360">
    <property type="component" value="Unassembled WGS sequence"/>
</dbReference>
<dbReference type="GO" id="GO:0005634">
    <property type="term" value="C:nucleus"/>
    <property type="evidence" value="ECO:0007669"/>
    <property type="project" value="TreeGrafter"/>
</dbReference>
<proteinExistence type="predicted"/>
<dbReference type="PANTHER" id="PTHR15510:SF5">
    <property type="entry name" value="SPERM-ASSOCIATED ANTIGEN 8"/>
    <property type="match status" value="1"/>
</dbReference>
<reference evidence="1" key="1">
    <citation type="submission" date="2021-03" db="EMBL/GenBank/DDBJ databases">
        <authorList>
            <person name="Bekaert M."/>
        </authorList>
    </citation>
    <scope>NUCLEOTIDE SEQUENCE</scope>
</reference>
<dbReference type="PANTHER" id="PTHR15510">
    <property type="entry name" value="SPERM-ASSOCIATED ANTIGEN 8"/>
    <property type="match status" value="1"/>
</dbReference>
<evidence type="ECO:0000313" key="1">
    <source>
        <dbReference type="EMBL" id="CAG2249238.1"/>
    </source>
</evidence>
<dbReference type="GO" id="GO:0045944">
    <property type="term" value="P:positive regulation of transcription by RNA polymerase II"/>
    <property type="evidence" value="ECO:0007669"/>
    <property type="project" value="TreeGrafter"/>
</dbReference>
<dbReference type="GO" id="GO:0005737">
    <property type="term" value="C:cytoplasm"/>
    <property type="evidence" value="ECO:0007669"/>
    <property type="project" value="TreeGrafter"/>
</dbReference>
<gene>
    <name evidence="1" type="ORF">MEDL_61045</name>
</gene>
<dbReference type="Pfam" id="PF22584">
    <property type="entry name" value="CFAP143"/>
    <property type="match status" value="2"/>
</dbReference>